<dbReference type="Proteomes" id="UP001215598">
    <property type="component" value="Unassembled WGS sequence"/>
</dbReference>
<dbReference type="InterPro" id="IPR019410">
    <property type="entry name" value="Methyltransf_16"/>
</dbReference>
<dbReference type="GO" id="GO:0008757">
    <property type="term" value="F:S-adenosylmethionine-dependent methyltransferase activity"/>
    <property type="evidence" value="ECO:0007669"/>
    <property type="project" value="UniProtKB-ARBA"/>
</dbReference>
<dbReference type="Pfam" id="PF10294">
    <property type="entry name" value="Methyltransf_16"/>
    <property type="match status" value="1"/>
</dbReference>
<protein>
    <submittedName>
        <fullName evidence="1">Uncharacterized protein</fullName>
    </submittedName>
</protein>
<reference evidence="1" key="1">
    <citation type="submission" date="2023-03" db="EMBL/GenBank/DDBJ databases">
        <title>Massive genome expansion in bonnet fungi (Mycena s.s.) driven by repeated elements and novel gene families across ecological guilds.</title>
        <authorList>
            <consortium name="Lawrence Berkeley National Laboratory"/>
            <person name="Harder C.B."/>
            <person name="Miyauchi S."/>
            <person name="Viragh M."/>
            <person name="Kuo A."/>
            <person name="Thoen E."/>
            <person name="Andreopoulos B."/>
            <person name="Lu D."/>
            <person name="Skrede I."/>
            <person name="Drula E."/>
            <person name="Henrissat B."/>
            <person name="Morin E."/>
            <person name="Kohler A."/>
            <person name="Barry K."/>
            <person name="LaButti K."/>
            <person name="Morin E."/>
            <person name="Salamov A."/>
            <person name="Lipzen A."/>
            <person name="Mereny Z."/>
            <person name="Hegedus B."/>
            <person name="Baldrian P."/>
            <person name="Stursova M."/>
            <person name="Weitz H."/>
            <person name="Taylor A."/>
            <person name="Grigoriev I.V."/>
            <person name="Nagy L.G."/>
            <person name="Martin F."/>
            <person name="Kauserud H."/>
        </authorList>
    </citation>
    <scope>NUCLEOTIDE SEQUENCE</scope>
    <source>
        <strain evidence="1">CBHHK182m</strain>
    </source>
</reference>
<evidence type="ECO:0000313" key="1">
    <source>
        <dbReference type="EMBL" id="KAJ7757469.1"/>
    </source>
</evidence>
<keyword evidence="2" id="KW-1185">Reference proteome</keyword>
<dbReference type="AlphaFoldDB" id="A0AAD7NEF6"/>
<evidence type="ECO:0000313" key="2">
    <source>
        <dbReference type="Proteomes" id="UP001215598"/>
    </source>
</evidence>
<dbReference type="EMBL" id="JARKIB010000044">
    <property type="protein sequence ID" value="KAJ7757469.1"/>
    <property type="molecule type" value="Genomic_DNA"/>
</dbReference>
<gene>
    <name evidence="1" type="ORF">B0H16DRAFT_665219</name>
</gene>
<accession>A0AAD7NEF6</accession>
<sequence length="366" mass="40503">MVSIHPDLFKILRGYASLTAPIYLQFPAHLEAQIINDFLVDDVLLNLHFQQYPPSKQYQKSFWKWVIPHLEKKVQTEGDSEAEVDSRIYELYSQELLTSSSTPSLRPGNAELTAQSPPAESYITHFWRPGGSTSVDIGEWQTTTLLESRTLIESGTTGLRTWLASLILAQYLILNPALVHRKRILELGSGVGFLGSVVASLQLLAGHEDAGTLVMSDINDSVLTRCRDNVQLPCNLSSSHPDVRCCFLDWSAALDPNDIAPLTSLLREEVDADLILGADIVFDPNLIPALVAVLRLALESHSRPRTALIALTIRNPATTQKFTDAVRDSGLILEKLDLDMDDKMFMEAVEGGDANIGVNIFRITVQ</sequence>
<dbReference type="SUPFAM" id="SSF53335">
    <property type="entry name" value="S-adenosyl-L-methionine-dependent methyltransferases"/>
    <property type="match status" value="1"/>
</dbReference>
<proteinExistence type="predicted"/>
<dbReference type="InterPro" id="IPR029063">
    <property type="entry name" value="SAM-dependent_MTases_sf"/>
</dbReference>
<dbReference type="Gene3D" id="3.40.50.150">
    <property type="entry name" value="Vaccinia Virus protein VP39"/>
    <property type="match status" value="1"/>
</dbReference>
<dbReference type="PANTHER" id="PTHR14614">
    <property type="entry name" value="HEPATOCELLULAR CARCINOMA-ASSOCIATED ANTIGEN"/>
    <property type="match status" value="1"/>
</dbReference>
<name>A0AAD7NEF6_9AGAR</name>
<comment type="caution">
    <text evidence="1">The sequence shown here is derived from an EMBL/GenBank/DDBJ whole genome shotgun (WGS) entry which is preliminary data.</text>
</comment>
<dbReference type="PANTHER" id="PTHR14614:SF130">
    <property type="entry name" value="PROTEIN-LYSINE N-METHYLTRANSFERASE EEF2KMT"/>
    <property type="match status" value="1"/>
</dbReference>
<organism evidence="1 2">
    <name type="scientific">Mycena metata</name>
    <dbReference type="NCBI Taxonomy" id="1033252"/>
    <lineage>
        <taxon>Eukaryota</taxon>
        <taxon>Fungi</taxon>
        <taxon>Dikarya</taxon>
        <taxon>Basidiomycota</taxon>
        <taxon>Agaricomycotina</taxon>
        <taxon>Agaricomycetes</taxon>
        <taxon>Agaricomycetidae</taxon>
        <taxon>Agaricales</taxon>
        <taxon>Marasmiineae</taxon>
        <taxon>Mycenaceae</taxon>
        <taxon>Mycena</taxon>
    </lineage>
</organism>